<dbReference type="PANTHER" id="PTHR21580">
    <property type="entry name" value="SHIPPO-1-RELATED"/>
    <property type="match status" value="1"/>
</dbReference>
<dbReference type="Proteomes" id="UP000232323">
    <property type="component" value="Unassembled WGS sequence"/>
</dbReference>
<reference evidence="2 3" key="1">
    <citation type="submission" date="2017-08" db="EMBL/GenBank/DDBJ databases">
        <title>Acidophilic green algal genome provides insights into adaptation to an acidic environment.</title>
        <authorList>
            <person name="Hirooka S."/>
            <person name="Hirose Y."/>
            <person name="Kanesaki Y."/>
            <person name="Higuchi S."/>
            <person name="Fujiwara T."/>
            <person name="Onuma R."/>
            <person name="Era A."/>
            <person name="Ohbayashi R."/>
            <person name="Uzuka A."/>
            <person name="Nozaki H."/>
            <person name="Yoshikawa H."/>
            <person name="Miyagishima S.Y."/>
        </authorList>
    </citation>
    <scope>NUCLEOTIDE SEQUENCE [LARGE SCALE GENOMIC DNA]</scope>
    <source>
        <strain evidence="2 3">NIES-2499</strain>
    </source>
</reference>
<dbReference type="OrthoDB" id="429991at2759"/>
<feature type="region of interest" description="Disordered" evidence="1">
    <location>
        <begin position="1"/>
        <end position="22"/>
    </location>
</feature>
<feature type="region of interest" description="Disordered" evidence="1">
    <location>
        <begin position="119"/>
        <end position="146"/>
    </location>
</feature>
<organism evidence="2 3">
    <name type="scientific">Chlamydomonas eustigma</name>
    <dbReference type="NCBI Taxonomy" id="1157962"/>
    <lineage>
        <taxon>Eukaryota</taxon>
        <taxon>Viridiplantae</taxon>
        <taxon>Chlorophyta</taxon>
        <taxon>core chlorophytes</taxon>
        <taxon>Chlorophyceae</taxon>
        <taxon>CS clade</taxon>
        <taxon>Chlamydomonadales</taxon>
        <taxon>Chlamydomonadaceae</taxon>
        <taxon>Chlamydomonas</taxon>
    </lineage>
</organism>
<dbReference type="EMBL" id="BEGY01000068">
    <property type="protein sequence ID" value="GAX81632.1"/>
    <property type="molecule type" value="Genomic_DNA"/>
</dbReference>
<protein>
    <submittedName>
        <fullName evidence="2">Uncharacterized protein</fullName>
    </submittedName>
</protein>
<dbReference type="Pfam" id="PF07004">
    <property type="entry name" value="SHIPPO-rpt"/>
    <property type="match status" value="6"/>
</dbReference>
<comment type="caution">
    <text evidence="2">The sequence shown here is derived from an EMBL/GenBank/DDBJ whole genome shotgun (WGS) entry which is preliminary data.</text>
</comment>
<evidence type="ECO:0000313" key="2">
    <source>
        <dbReference type="EMBL" id="GAX81632.1"/>
    </source>
</evidence>
<evidence type="ECO:0000313" key="3">
    <source>
        <dbReference type="Proteomes" id="UP000232323"/>
    </source>
</evidence>
<dbReference type="InterPro" id="IPR010736">
    <property type="entry name" value="SHIPPO-rpt"/>
</dbReference>
<evidence type="ECO:0000256" key="1">
    <source>
        <dbReference type="SAM" id="MobiDB-lite"/>
    </source>
</evidence>
<sequence length="566" mass="59960">MAVKQDAEDAEGEQNNNFFAYSKKTKKVAAGRTSFIPVSQSPGPGAYSPVTGTIKQAAPKASFGTASRDNEAARFISNSHNKALPATNTPGPGTYRIAKAESYERSPKHSFTPAWGFGTAPQRTDEHKEPAAQVPGPKYKQDPPKDAPSYTFAPHGNIELGMSRSRQDTSKVFLSEAHCHADASLLASQSNVGPGQYDVENIEALSPKRKGERAVFGRQHRDARDSMSDAAMRFDPLSTTAAKTPAAIYQYPSQLDKHGVLFSKAPKHYSPELGPASAGPYLSKGHEATMQGNQCPGPGNYDVQGGRHKAVGGLGDGPMYPFGLLLKKNTVAGMLNVPGPGTYNPKESASSTVNAAVSISMAANLRTDFAAVGKGPSDLGPAAYNAIEASVHDARKTKAPSYSMSAISAARGRSSFVPITPSPGPTYHPGGGIDIAKGRGYTFGVKERTVDERSTISVRYHGPLASQEFLCTSGPGPVYDTSTVTKLAGKKELPHFKFGTADRGVGPKLYISRQHGEAEGLGIDSPGPGAYDVNYKDVAEVTSRYSKAANSAFSMGPRFEAKYSTF</sequence>
<name>A0A250XFF1_9CHLO</name>
<proteinExistence type="predicted"/>
<dbReference type="PANTHER" id="PTHR21580:SF28">
    <property type="entry name" value="BOREALIN N-TERMINAL DOMAIN-CONTAINING PROTEIN-RELATED"/>
    <property type="match status" value="1"/>
</dbReference>
<dbReference type="InterPro" id="IPR051291">
    <property type="entry name" value="CIMAP"/>
</dbReference>
<dbReference type="AlphaFoldDB" id="A0A250XFF1"/>
<gene>
    <name evidence="2" type="ORF">CEUSTIGMA_g9060.t1</name>
</gene>
<keyword evidence="3" id="KW-1185">Reference proteome</keyword>
<accession>A0A250XFF1</accession>